<reference evidence="3" key="1">
    <citation type="journal article" date="2011" name="PLoS Genet.">
        <title>The genome sequence of the leaf-cutter ant Atta cephalotes reveals insights into its obligate symbiotic lifestyle.</title>
        <authorList>
            <person name="Suen G."/>
            <person name="Teiling C."/>
            <person name="Li L."/>
            <person name="Holt C."/>
            <person name="Abouheif E."/>
            <person name="Bornberg-Bauer E."/>
            <person name="Bouffard P."/>
            <person name="Caldera E.J."/>
            <person name="Cash E."/>
            <person name="Cavanaugh A."/>
            <person name="Denas O."/>
            <person name="Elhaik E."/>
            <person name="Fave M.J."/>
            <person name="Gadau J."/>
            <person name="Gibson J.D."/>
            <person name="Graur D."/>
            <person name="Grubbs K.J."/>
            <person name="Hagen D.E."/>
            <person name="Harkins T.T."/>
            <person name="Helmkampf M."/>
            <person name="Hu H."/>
            <person name="Johnson B.R."/>
            <person name="Kim J."/>
            <person name="Marsh S.E."/>
            <person name="Moeller J.A."/>
            <person name="Munoz-Torres M.C."/>
            <person name="Murphy M.C."/>
            <person name="Naughton M.C."/>
            <person name="Nigam S."/>
            <person name="Overson R."/>
            <person name="Rajakumar R."/>
            <person name="Reese J.T."/>
            <person name="Scott J.J."/>
            <person name="Smith C.R."/>
            <person name="Tao S."/>
            <person name="Tsutsui N.D."/>
            <person name="Viljakainen L."/>
            <person name="Wissler L."/>
            <person name="Yandell M.D."/>
            <person name="Zimmer F."/>
            <person name="Taylor J."/>
            <person name="Slater S.C."/>
            <person name="Clifton S.W."/>
            <person name="Warren W.C."/>
            <person name="Elsik C.G."/>
            <person name="Smith C.D."/>
            <person name="Weinstock G.M."/>
            <person name="Gerardo N.M."/>
            <person name="Currie C.R."/>
        </authorList>
    </citation>
    <scope>NUCLEOTIDE SEQUENCE [LARGE SCALE GENOMIC DNA]</scope>
</reference>
<dbReference type="InParanoid" id="A0A158P2I5"/>
<evidence type="ECO:0000256" key="1">
    <source>
        <dbReference type="SAM" id="MobiDB-lite"/>
    </source>
</evidence>
<dbReference type="EMBL" id="ADTU01006871">
    <property type="status" value="NOT_ANNOTATED_CDS"/>
    <property type="molecule type" value="Genomic_DNA"/>
</dbReference>
<dbReference type="AlphaFoldDB" id="A0A158P2I5"/>
<sequence length="1021" mass="118175">MRKKSRLEEGNRSNAVINSMRQTDNNNHEGNNGRNQTEKLVEALYRLPIAEEAPALNSPLIPIEELISKAGNACSRMCLYVLGETSSSNMKTWQRNYDTVPICKWFFDLMYPSFQEYDLKFIPEAKIAKIDRSIKKRTKKIEYLSYSTFATYVAKKNNQLLLTFLLNHGEKPARRLMKKFRNVSILPNIEAHCKGAEKSTDWSIPEILLNTKLKLLHEFYARIIFPLSSLNFINYKRENNHEVDSFNHDSETMTDDTLNVVEQENWIRRTCSKIKSILPDLQAKIRFHSTTHSDSYCSENIFVVNQVPFFDIISNNAILFAKDYKADKQKVGIRRKIQEFCMQRKRTLKKNIENNDFCNKKEESCEEREIEHKCQNREKRTDCNRKIKCTGKKQNVLSYKGRNNSCNKKYSRNWRKSCEPKAEIQEDPCKPKKDIPRIEKEPCHEQPRERKPQPENLTVKISKSEIIAERRESSSSLMTSAVKITGSGKPIESNRIQTNRDFLSITNSCQQFTEINFVKDFQQDFNSTVNHKDCSDFSFLHNHFVTHPCYCNNQCDEFEKSKLLYDDYFPQGEEYEDEIGTDYQLNKKIKKPSEESPIIDEEYDTYNFDPMMLLFENNKYVNRGPLMRFITRVHFSSIEELTEPDRIMLMSEKVSNKDAVEKLQTLIEKRFAFVLLNSLKKGGGPRALVGIIARLLRKCSKILHELIRKNQQAVSGRVLRLDEPDCGEDSPGEPKKNPCDPPKGPCQPMEPPGYPFKPKPKKKPFCVHCPPKKPCKKEHGFLHWRGFHSSLFLLAKSDSNKPSAGKKMDKIYKSTEKADEHGKSCKEKSDVCHQEKNDKQVKCNKQNEKTKPKIEKKIVDSECRKTCLPLGKCELPQTFPPPKMEYAKVTCAPPKFMKPKACPSMEVFQKDDKFDIKIKLNNIKKKQICVPLPLPKPPNAPIVLCPCPPPPKIHPGPCPCYEMKILKKRPSTHPCLLKKKYSYPCPTGIHYCLPKKPSNLQAKRETVGCEENKKKKNTSAS</sequence>
<feature type="compositionally biased region" description="Basic and acidic residues" evidence="1">
    <location>
        <begin position="425"/>
        <end position="453"/>
    </location>
</feature>
<gene>
    <name evidence="2" type="primary">105627317</name>
</gene>
<dbReference type="EnsemblMetazoa" id="XM_012208603.1">
    <property type="protein sequence ID" value="XP_012063993.1"/>
    <property type="gene ID" value="LOC105627317"/>
</dbReference>
<dbReference type="STRING" id="12957.A0A158P2I5"/>
<dbReference type="KEGG" id="acep:105627317"/>
<dbReference type="eggNOG" id="ENOG502R6NA">
    <property type="taxonomic scope" value="Eukaryota"/>
</dbReference>
<keyword evidence="3" id="KW-1185">Reference proteome</keyword>
<feature type="compositionally biased region" description="Pro residues" evidence="1">
    <location>
        <begin position="739"/>
        <end position="754"/>
    </location>
</feature>
<dbReference type="OrthoDB" id="10249612at2759"/>
<feature type="region of interest" description="Disordered" evidence="1">
    <location>
        <begin position="425"/>
        <end position="458"/>
    </location>
</feature>
<proteinExistence type="predicted"/>
<evidence type="ECO:0000313" key="2">
    <source>
        <dbReference type="EnsemblMetazoa" id="XP_012063993.1"/>
    </source>
</evidence>
<feature type="region of interest" description="Disordered" evidence="1">
    <location>
        <begin position="720"/>
        <end position="754"/>
    </location>
</feature>
<dbReference type="Proteomes" id="UP000005205">
    <property type="component" value="Unassembled WGS sequence"/>
</dbReference>
<reference evidence="2" key="2">
    <citation type="submission" date="2016-04" db="UniProtKB">
        <authorList>
            <consortium name="EnsemblMetazoa"/>
        </authorList>
    </citation>
    <scope>IDENTIFICATION</scope>
</reference>
<evidence type="ECO:0000313" key="3">
    <source>
        <dbReference type="Proteomes" id="UP000005205"/>
    </source>
</evidence>
<feature type="compositionally biased region" description="Basic and acidic residues" evidence="1">
    <location>
        <begin position="1"/>
        <end position="11"/>
    </location>
</feature>
<organism evidence="2 3">
    <name type="scientific">Atta cephalotes</name>
    <name type="common">Leafcutter ant</name>
    <dbReference type="NCBI Taxonomy" id="12957"/>
    <lineage>
        <taxon>Eukaryota</taxon>
        <taxon>Metazoa</taxon>
        <taxon>Ecdysozoa</taxon>
        <taxon>Arthropoda</taxon>
        <taxon>Hexapoda</taxon>
        <taxon>Insecta</taxon>
        <taxon>Pterygota</taxon>
        <taxon>Neoptera</taxon>
        <taxon>Endopterygota</taxon>
        <taxon>Hymenoptera</taxon>
        <taxon>Apocrita</taxon>
        <taxon>Aculeata</taxon>
        <taxon>Formicoidea</taxon>
        <taxon>Formicidae</taxon>
        <taxon>Myrmicinae</taxon>
        <taxon>Atta</taxon>
    </lineage>
</organism>
<feature type="region of interest" description="Disordered" evidence="1">
    <location>
        <begin position="1"/>
        <end position="34"/>
    </location>
</feature>
<feature type="compositionally biased region" description="Polar residues" evidence="1">
    <location>
        <begin position="12"/>
        <end position="24"/>
    </location>
</feature>
<accession>A0A158P2I5</accession>
<protein>
    <submittedName>
        <fullName evidence="2">Uncharacterized protein</fullName>
    </submittedName>
</protein>
<name>A0A158P2I5_ATTCE</name>